<name>A0A161I2U3_9MICO</name>
<dbReference type="OrthoDB" id="4775598at2"/>
<dbReference type="EMBL" id="CP014209">
    <property type="protein sequence ID" value="ANC32095.1"/>
    <property type="molecule type" value="Genomic_DNA"/>
</dbReference>
<keyword evidence="2" id="KW-0812">Transmembrane</keyword>
<dbReference type="KEGG" id="ido:I598_2561"/>
<protein>
    <recommendedName>
        <fullName evidence="5">DUF4190 domain-containing protein</fullName>
    </recommendedName>
</protein>
<feature type="transmembrane region" description="Helical" evidence="2">
    <location>
        <begin position="112"/>
        <end position="141"/>
    </location>
</feature>
<feature type="region of interest" description="Disordered" evidence="1">
    <location>
        <begin position="1"/>
        <end position="51"/>
    </location>
</feature>
<evidence type="ECO:0000313" key="4">
    <source>
        <dbReference type="Proteomes" id="UP000076794"/>
    </source>
</evidence>
<dbReference type="RefSeq" id="WP_068203276.1">
    <property type="nucleotide sequence ID" value="NZ_CP014209.1"/>
</dbReference>
<feature type="compositionally biased region" description="Low complexity" evidence="1">
    <location>
        <begin position="34"/>
        <end position="51"/>
    </location>
</feature>
<keyword evidence="2" id="KW-0472">Membrane</keyword>
<dbReference type="Proteomes" id="UP000076794">
    <property type="component" value="Chromosome"/>
</dbReference>
<evidence type="ECO:0008006" key="5">
    <source>
        <dbReference type="Google" id="ProtNLM"/>
    </source>
</evidence>
<dbReference type="STRING" id="1300344.I598_2561"/>
<sequence length="148" mass="15230">MSDPRQQPYEGYQPPAYTGYTGQSTPPPGGWQGTPGDPSAPAPGYGYGSAQGASYPAPPGYGVPAYGQPPEPPGRTLGIVGLVLAFVMPVAGIVVSAMSLSASRRAQVPNAIGAWGLWLSIIFTVLGALVFIAWFGVLLAVPFSMTGY</sequence>
<organism evidence="3 4">
    <name type="scientific">Isoptericola dokdonensis DS-3</name>
    <dbReference type="NCBI Taxonomy" id="1300344"/>
    <lineage>
        <taxon>Bacteria</taxon>
        <taxon>Bacillati</taxon>
        <taxon>Actinomycetota</taxon>
        <taxon>Actinomycetes</taxon>
        <taxon>Micrococcales</taxon>
        <taxon>Promicromonosporaceae</taxon>
        <taxon>Isoptericola</taxon>
    </lineage>
</organism>
<evidence type="ECO:0000256" key="2">
    <source>
        <dbReference type="SAM" id="Phobius"/>
    </source>
</evidence>
<keyword evidence="4" id="KW-1185">Reference proteome</keyword>
<dbReference type="AlphaFoldDB" id="A0A161I2U3"/>
<feature type="transmembrane region" description="Helical" evidence="2">
    <location>
        <begin position="77"/>
        <end position="100"/>
    </location>
</feature>
<keyword evidence="2" id="KW-1133">Transmembrane helix</keyword>
<proteinExistence type="predicted"/>
<dbReference type="PATRIC" id="fig|1300344.3.peg.2572"/>
<accession>A0A161I2U3</accession>
<evidence type="ECO:0000313" key="3">
    <source>
        <dbReference type="EMBL" id="ANC32095.1"/>
    </source>
</evidence>
<reference evidence="3 4" key="1">
    <citation type="submission" date="2016-01" db="EMBL/GenBank/DDBJ databases">
        <title>Complete genome sequence of a soil Actinobacterium, Isoptericola dokdonensis DS-3.</title>
        <authorList>
            <person name="Kwon S.-K."/>
            <person name="Kim J.F."/>
        </authorList>
    </citation>
    <scope>NUCLEOTIDE SEQUENCE [LARGE SCALE GENOMIC DNA]</scope>
    <source>
        <strain evidence="3 4">DS-3</strain>
    </source>
</reference>
<gene>
    <name evidence="3" type="ORF">I598_2561</name>
</gene>
<evidence type="ECO:0000256" key="1">
    <source>
        <dbReference type="SAM" id="MobiDB-lite"/>
    </source>
</evidence>